<keyword evidence="3" id="KW-1185">Reference proteome</keyword>
<dbReference type="Proteomes" id="UP000001811">
    <property type="component" value="Unplaced"/>
</dbReference>
<evidence type="ECO:0000313" key="3">
    <source>
        <dbReference type="Proteomes" id="UP000001811"/>
    </source>
</evidence>
<dbReference type="PANTHER" id="PTHR23055">
    <property type="entry name" value="CALCIUM BINDING PROTEINS"/>
    <property type="match status" value="1"/>
</dbReference>
<protein>
    <recommendedName>
        <fullName evidence="4">Neuronal calcium sensor 1</fullName>
    </recommendedName>
</protein>
<evidence type="ECO:0008006" key="4">
    <source>
        <dbReference type="Google" id="ProtNLM"/>
    </source>
</evidence>
<organism evidence="2 3">
    <name type="scientific">Oryctolagus cuniculus</name>
    <name type="common">Rabbit</name>
    <dbReference type="NCBI Taxonomy" id="9986"/>
    <lineage>
        <taxon>Eukaryota</taxon>
        <taxon>Metazoa</taxon>
        <taxon>Chordata</taxon>
        <taxon>Craniata</taxon>
        <taxon>Vertebrata</taxon>
        <taxon>Euteleostomi</taxon>
        <taxon>Mammalia</taxon>
        <taxon>Eutheria</taxon>
        <taxon>Euarchontoglires</taxon>
        <taxon>Glires</taxon>
        <taxon>Lagomorpha</taxon>
        <taxon>Leporidae</taxon>
        <taxon>Oryctolagus</taxon>
    </lineage>
</organism>
<reference evidence="2" key="2">
    <citation type="submission" date="2025-08" db="UniProtKB">
        <authorList>
            <consortium name="Ensembl"/>
        </authorList>
    </citation>
    <scope>IDENTIFICATION</scope>
    <source>
        <strain evidence="2">Thorbecke</strain>
    </source>
</reference>
<proteinExistence type="predicted"/>
<evidence type="ECO:0000256" key="1">
    <source>
        <dbReference type="ARBA" id="ARBA00022737"/>
    </source>
</evidence>
<dbReference type="InterPro" id="IPR028846">
    <property type="entry name" value="Recoverin"/>
</dbReference>
<reference evidence="2 3" key="1">
    <citation type="journal article" date="2011" name="Nature">
        <title>A high-resolution map of human evolutionary constraint using 29 mammals.</title>
        <authorList>
            <person name="Lindblad-Toh K."/>
            <person name="Garber M."/>
            <person name="Zuk O."/>
            <person name="Lin M.F."/>
            <person name="Parker B.J."/>
            <person name="Washietl S."/>
            <person name="Kheradpour P."/>
            <person name="Ernst J."/>
            <person name="Jordan G."/>
            <person name="Mauceli E."/>
            <person name="Ward L.D."/>
            <person name="Lowe C.B."/>
            <person name="Holloway A.K."/>
            <person name="Clamp M."/>
            <person name="Gnerre S."/>
            <person name="Alfoldi J."/>
            <person name="Beal K."/>
            <person name="Chang J."/>
            <person name="Clawson H."/>
            <person name="Cuff J."/>
            <person name="Di Palma F."/>
            <person name="Fitzgerald S."/>
            <person name="Flicek P."/>
            <person name="Guttman M."/>
            <person name="Hubisz M.J."/>
            <person name="Jaffe D.B."/>
            <person name="Jungreis I."/>
            <person name="Kent W.J."/>
            <person name="Kostka D."/>
            <person name="Lara M."/>
            <person name="Martins A.L."/>
            <person name="Massingham T."/>
            <person name="Moltke I."/>
            <person name="Raney B.J."/>
            <person name="Rasmussen M.D."/>
            <person name="Robinson J."/>
            <person name="Stark A."/>
            <person name="Vilella A.J."/>
            <person name="Wen J."/>
            <person name="Xie X."/>
            <person name="Zody M.C."/>
            <person name="Baldwin J."/>
            <person name="Bloom T."/>
            <person name="Chin C.W."/>
            <person name="Heiman D."/>
            <person name="Nicol R."/>
            <person name="Nusbaum C."/>
            <person name="Young S."/>
            <person name="Wilkinson J."/>
            <person name="Worley K.C."/>
            <person name="Kovar C.L."/>
            <person name="Muzny D.M."/>
            <person name="Gibbs R.A."/>
            <person name="Cree A."/>
            <person name="Dihn H.H."/>
            <person name="Fowler G."/>
            <person name="Jhangiani S."/>
            <person name="Joshi V."/>
            <person name="Lee S."/>
            <person name="Lewis L.R."/>
            <person name="Nazareth L.V."/>
            <person name="Okwuonu G."/>
            <person name="Santibanez J."/>
            <person name="Warren W.C."/>
            <person name="Mardis E.R."/>
            <person name="Weinstock G.M."/>
            <person name="Wilson R.K."/>
            <person name="Delehaunty K."/>
            <person name="Dooling D."/>
            <person name="Fronik C."/>
            <person name="Fulton L."/>
            <person name="Fulton B."/>
            <person name="Graves T."/>
            <person name="Minx P."/>
            <person name="Sodergren E."/>
            <person name="Birney E."/>
            <person name="Margulies E.H."/>
            <person name="Herrero J."/>
            <person name="Green E.D."/>
            <person name="Haussler D."/>
            <person name="Siepel A."/>
            <person name="Goldman N."/>
            <person name="Pollard K.S."/>
            <person name="Pedersen J.S."/>
            <person name="Lander E.S."/>
            <person name="Kellis M."/>
        </authorList>
    </citation>
    <scope>NUCLEOTIDE SEQUENCE [LARGE SCALE GENOMIC DNA]</scope>
    <source>
        <strain evidence="3">Thorbecke</strain>
    </source>
</reference>
<dbReference type="InterPro" id="IPR011992">
    <property type="entry name" value="EF-hand-dom_pair"/>
</dbReference>
<name>A0A5F9C3G9_RABIT</name>
<dbReference type="GO" id="GO:0005509">
    <property type="term" value="F:calcium ion binding"/>
    <property type="evidence" value="ECO:0007669"/>
    <property type="project" value="InterPro"/>
</dbReference>
<dbReference type="GeneTree" id="ENSGT01050000247400"/>
<keyword evidence="1" id="KW-0677">Repeat</keyword>
<dbReference type="AlphaFoldDB" id="A0A5F9C3G9"/>
<reference evidence="2" key="3">
    <citation type="submission" date="2025-09" db="UniProtKB">
        <authorList>
            <consortium name="Ensembl"/>
        </authorList>
    </citation>
    <scope>IDENTIFICATION</scope>
    <source>
        <strain evidence="2">Thorbecke</strain>
    </source>
</reference>
<dbReference type="Ensembl" id="ENSOCUT00000053288.1">
    <property type="protein sequence ID" value="ENSOCUP00000027604.1"/>
    <property type="gene ID" value="ENSOCUG00000032659.1"/>
</dbReference>
<dbReference type="Gene3D" id="1.10.238.10">
    <property type="entry name" value="EF-hand"/>
    <property type="match status" value="1"/>
</dbReference>
<dbReference type="Bgee" id="ENSOCUG00000032659">
    <property type="expression patterns" value="Expressed in frontal cortex and 13 other cell types or tissues"/>
</dbReference>
<evidence type="ECO:0000313" key="2">
    <source>
        <dbReference type="Ensembl" id="ENSOCUP00000027604.1"/>
    </source>
</evidence>
<dbReference type="SUPFAM" id="SSF47473">
    <property type="entry name" value="EF-hand"/>
    <property type="match status" value="1"/>
</dbReference>
<sequence>MRLQRCGRCPARGHLAPSGWNPRSRRPSFSFADEIITLSGPPRPVPGMVWFVPRQDLESSGQHCPVSWRSEPLSCSSGVSLGVPGCPGCRTGHSSLICEMVTEKEVQQWYKGFIKDCPSGQLDAAGFQKIYKQFFPFGDPTKFATFVFNVFDENKVSCGWAGPWPGEPPPPGGSRGVATPTLPCQCSLPEREHTRVCALPCTQTPAADRCVRMCSADAHTDVCNPTYMCSMHRRRGIRGLYMRTHTLMHTLHTCTHTQVWAHHTQVHKGSANRPWNMCAMGSCVWVSKLFCLQTSLPFNSVFPGSFETPCSRYTPAHVCMRVHPDFSKHERRMPPGVTWAWSS</sequence>
<accession>A0A5F9C3G9</accession>
<dbReference type="PANTHER" id="PTHR23055:SF198">
    <property type="entry name" value="NEURONAL CALCIUM SENSOR 1"/>
    <property type="match status" value="1"/>
</dbReference>
<dbReference type="GO" id="GO:0008048">
    <property type="term" value="F:calcium sensitive guanylate cyclase activator activity"/>
    <property type="evidence" value="ECO:0007669"/>
    <property type="project" value="TreeGrafter"/>
</dbReference>